<evidence type="ECO:0000256" key="8">
    <source>
        <dbReference type="ARBA" id="ARBA00022691"/>
    </source>
</evidence>
<dbReference type="Pfam" id="PF01135">
    <property type="entry name" value="PCMT"/>
    <property type="match status" value="1"/>
</dbReference>
<gene>
    <name evidence="12" type="ORF">JOF35_008851</name>
</gene>
<evidence type="ECO:0000256" key="7">
    <source>
        <dbReference type="ARBA" id="ARBA00022679"/>
    </source>
</evidence>
<accession>A0ABT9L726</accession>
<organism evidence="12 13">
    <name type="scientific">Streptomyces demainii</name>
    <dbReference type="NCBI Taxonomy" id="588122"/>
    <lineage>
        <taxon>Bacteria</taxon>
        <taxon>Bacillati</taxon>
        <taxon>Actinomycetota</taxon>
        <taxon>Actinomycetes</taxon>
        <taxon>Kitasatosporales</taxon>
        <taxon>Streptomycetaceae</taxon>
        <taxon>Streptomyces</taxon>
    </lineage>
</organism>
<comment type="subcellular location">
    <subcellularLocation>
        <location evidence="1">Cytoplasm</location>
    </subcellularLocation>
</comment>
<dbReference type="EC" id="2.1.1.77" evidence="3"/>
<keyword evidence="5" id="KW-0963">Cytoplasm</keyword>
<name>A0ABT9L726_9ACTN</name>
<dbReference type="Gene3D" id="3.40.50.150">
    <property type="entry name" value="Vaccinia Virus protein VP39"/>
    <property type="match status" value="1"/>
</dbReference>
<evidence type="ECO:0000256" key="11">
    <source>
        <dbReference type="ARBA" id="ARBA00031350"/>
    </source>
</evidence>
<evidence type="ECO:0000256" key="5">
    <source>
        <dbReference type="ARBA" id="ARBA00022490"/>
    </source>
</evidence>
<dbReference type="SUPFAM" id="SSF53335">
    <property type="entry name" value="S-adenosyl-L-methionine-dependent methyltransferases"/>
    <property type="match status" value="1"/>
</dbReference>
<dbReference type="InterPro" id="IPR029063">
    <property type="entry name" value="SAM-dependent_MTases_sf"/>
</dbReference>
<protein>
    <recommendedName>
        <fullName evidence="4">Protein-L-isoaspartate O-methyltransferase</fullName>
        <ecNumber evidence="3">2.1.1.77</ecNumber>
    </recommendedName>
    <alternativeName>
        <fullName evidence="11">L-isoaspartyl protein carboxyl methyltransferase</fullName>
    </alternativeName>
    <alternativeName>
        <fullName evidence="9">Protein L-isoaspartyl methyltransferase</fullName>
    </alternativeName>
    <alternativeName>
        <fullName evidence="10">Protein-beta-aspartate methyltransferase</fullName>
    </alternativeName>
</protein>
<keyword evidence="6" id="KW-0489">Methyltransferase</keyword>
<keyword evidence="7" id="KW-0808">Transferase</keyword>
<evidence type="ECO:0000256" key="6">
    <source>
        <dbReference type="ARBA" id="ARBA00022603"/>
    </source>
</evidence>
<proteinExistence type="inferred from homology"/>
<keyword evidence="8" id="KW-0949">S-adenosyl-L-methionine</keyword>
<evidence type="ECO:0000313" key="12">
    <source>
        <dbReference type="EMBL" id="MDP9616493.1"/>
    </source>
</evidence>
<dbReference type="RefSeq" id="WP_307112453.1">
    <property type="nucleotide sequence ID" value="NZ_JAURUE010000005.1"/>
</dbReference>
<dbReference type="Proteomes" id="UP001234880">
    <property type="component" value="Unassembled WGS sequence"/>
</dbReference>
<evidence type="ECO:0000313" key="13">
    <source>
        <dbReference type="Proteomes" id="UP001234880"/>
    </source>
</evidence>
<dbReference type="EMBL" id="JAURUE010000005">
    <property type="protein sequence ID" value="MDP9616493.1"/>
    <property type="molecule type" value="Genomic_DNA"/>
</dbReference>
<sequence length="371" mass="39908">MTLADPHRAHTALVRALDERGLLPPPWREIWERTPRHRFIPGRIWKQGAKRCEPVTTDADWWRLVASDQPVVTQVDDGQEGGPGIATSSNSMPSMVARMLELLEVQDGVSVLEIGTATGHVAALLSARLGDRHVTSIEIDPTLAAVAEKNLAALGFAPTLVVADGEQGYPAGGPWDRLIATCALRHVPYALVEQVAAGGIIVAPLIREFLSGALVQLTVHSDGTARGRFRGSASYMPMRSHRAAGRPPVDTSTPRSRWATLDPSTVLTLPFALYAGARLPGVSLIQGEADGAVRVWLQDGKGSAAVADAEAVTEFGQRDLWSEVERIHHDFAELGDVVVSDFGLTVSPHGQHLWLGAPAEVISPDHEPVRR</sequence>
<dbReference type="CDD" id="cd02440">
    <property type="entry name" value="AdoMet_MTases"/>
    <property type="match status" value="1"/>
</dbReference>
<evidence type="ECO:0000256" key="3">
    <source>
        <dbReference type="ARBA" id="ARBA00011890"/>
    </source>
</evidence>
<evidence type="ECO:0000256" key="4">
    <source>
        <dbReference type="ARBA" id="ARBA00013346"/>
    </source>
</evidence>
<evidence type="ECO:0000256" key="1">
    <source>
        <dbReference type="ARBA" id="ARBA00004496"/>
    </source>
</evidence>
<evidence type="ECO:0000256" key="2">
    <source>
        <dbReference type="ARBA" id="ARBA00005369"/>
    </source>
</evidence>
<keyword evidence="13" id="KW-1185">Reference proteome</keyword>
<comment type="caution">
    <text evidence="12">The sequence shown here is derived from an EMBL/GenBank/DDBJ whole genome shotgun (WGS) entry which is preliminary data.</text>
</comment>
<dbReference type="InterPro" id="IPR000682">
    <property type="entry name" value="PCMT"/>
</dbReference>
<evidence type="ECO:0000256" key="9">
    <source>
        <dbReference type="ARBA" id="ARBA00030757"/>
    </source>
</evidence>
<reference evidence="12 13" key="1">
    <citation type="submission" date="2023-07" db="EMBL/GenBank/DDBJ databases">
        <title>Sequencing the genomes of 1000 actinobacteria strains.</title>
        <authorList>
            <person name="Klenk H.-P."/>
        </authorList>
    </citation>
    <scope>NUCLEOTIDE SEQUENCE [LARGE SCALE GENOMIC DNA]</scope>
    <source>
        <strain evidence="12 13">DSM 41600</strain>
    </source>
</reference>
<evidence type="ECO:0000256" key="10">
    <source>
        <dbReference type="ARBA" id="ARBA00031323"/>
    </source>
</evidence>
<dbReference type="PANTHER" id="PTHR11579:SF0">
    <property type="entry name" value="PROTEIN-L-ISOASPARTATE(D-ASPARTATE) O-METHYLTRANSFERASE"/>
    <property type="match status" value="1"/>
</dbReference>
<comment type="similarity">
    <text evidence="2">Belongs to the methyltransferase superfamily. L-isoaspartyl/D-aspartyl protein methyltransferase family.</text>
</comment>
<dbReference type="PANTHER" id="PTHR11579">
    <property type="entry name" value="PROTEIN-L-ISOASPARTATE O-METHYLTRANSFERASE"/>
    <property type="match status" value="1"/>
</dbReference>